<feature type="chain" id="PRO_5043799377" description="SMP-30/Gluconolactonase/LRE-like region domain-containing protein" evidence="1">
    <location>
        <begin position="17"/>
        <end position="321"/>
    </location>
</feature>
<proteinExistence type="predicted"/>
<accession>A0AAW0E2H4</accession>
<organism evidence="2 3">
    <name type="scientific">Favolaschia claudopus</name>
    <dbReference type="NCBI Taxonomy" id="2862362"/>
    <lineage>
        <taxon>Eukaryota</taxon>
        <taxon>Fungi</taxon>
        <taxon>Dikarya</taxon>
        <taxon>Basidiomycota</taxon>
        <taxon>Agaricomycotina</taxon>
        <taxon>Agaricomycetes</taxon>
        <taxon>Agaricomycetidae</taxon>
        <taxon>Agaricales</taxon>
        <taxon>Marasmiineae</taxon>
        <taxon>Mycenaceae</taxon>
        <taxon>Favolaschia</taxon>
    </lineage>
</organism>
<dbReference type="PANTHER" id="PTHR42060">
    <property type="entry name" value="NHL REPEAT-CONTAINING PROTEIN-RELATED"/>
    <property type="match status" value="1"/>
</dbReference>
<comment type="caution">
    <text evidence="2">The sequence shown here is derived from an EMBL/GenBank/DDBJ whole genome shotgun (WGS) entry which is preliminary data.</text>
</comment>
<dbReference type="AlphaFoldDB" id="A0AAW0E2H4"/>
<protein>
    <recommendedName>
        <fullName evidence="4">SMP-30/Gluconolactonase/LRE-like region domain-containing protein</fullName>
    </recommendedName>
</protein>
<dbReference type="EMBL" id="JAWWNJ010000004">
    <property type="protein sequence ID" value="KAK7057947.1"/>
    <property type="molecule type" value="Genomic_DNA"/>
</dbReference>
<dbReference type="InterPro" id="IPR011042">
    <property type="entry name" value="6-blade_b-propeller_TolB-like"/>
</dbReference>
<dbReference type="Gene3D" id="2.120.10.30">
    <property type="entry name" value="TolB, C-terminal domain"/>
    <property type="match status" value="1"/>
</dbReference>
<reference evidence="2 3" key="1">
    <citation type="journal article" date="2024" name="J Genomics">
        <title>Draft genome sequencing and assembly of Favolaschia claudopus CIRM-BRFM 2984 isolated from oak limbs.</title>
        <authorList>
            <person name="Navarro D."/>
            <person name="Drula E."/>
            <person name="Chaduli D."/>
            <person name="Cazenave R."/>
            <person name="Ahrendt S."/>
            <person name="Wang J."/>
            <person name="Lipzen A."/>
            <person name="Daum C."/>
            <person name="Barry K."/>
            <person name="Grigoriev I.V."/>
            <person name="Favel A."/>
            <person name="Rosso M.N."/>
            <person name="Martin F."/>
        </authorList>
    </citation>
    <scope>NUCLEOTIDE SEQUENCE [LARGE SCALE GENOMIC DNA]</scope>
    <source>
        <strain evidence="2 3">CIRM-BRFM 2984</strain>
    </source>
</reference>
<sequence>MRVLTPLLALASAAVAIFPTKLLYQSPTGLFIENIAVRPNSKLLLTSVVSPTLHTFDPTIVNSTFDEVVTFPNATGLTGIAEYRRDVYAVVASILDVEALSEKPGSVVIWSVDLTSGVPKIRAAACFPATITPVLVNGLTAVPGNPDIVLAAESSLGGVYEINLRTGTIRRKFQDVLMGPTPPTPLGINGLHVHNGFLYFTNSVRGALYRIPLRGGTIETLGDVSNFGGIGAALYDDFAIDSEGRVWVALNTGALQLFHRARNGTWVQETVVGDPAGSPVLVGPTSGAFGREGPGGRRTQSLYVTSSSGQLVAVDTSHRIQ</sequence>
<dbReference type="Proteomes" id="UP001362999">
    <property type="component" value="Unassembled WGS sequence"/>
</dbReference>
<feature type="signal peptide" evidence="1">
    <location>
        <begin position="1"/>
        <end position="16"/>
    </location>
</feature>
<dbReference type="PANTHER" id="PTHR42060:SF1">
    <property type="entry name" value="NHL REPEAT-CONTAINING PROTEIN"/>
    <property type="match status" value="1"/>
</dbReference>
<dbReference type="InterPro" id="IPR052998">
    <property type="entry name" value="Hetero-Diels-Alderase-like"/>
</dbReference>
<evidence type="ECO:0000313" key="2">
    <source>
        <dbReference type="EMBL" id="KAK7057947.1"/>
    </source>
</evidence>
<keyword evidence="3" id="KW-1185">Reference proteome</keyword>
<keyword evidence="1" id="KW-0732">Signal</keyword>
<name>A0AAW0E2H4_9AGAR</name>
<gene>
    <name evidence="2" type="ORF">R3P38DRAFT_2843782</name>
</gene>
<dbReference type="SUPFAM" id="SSF63829">
    <property type="entry name" value="Calcium-dependent phosphotriesterase"/>
    <property type="match status" value="1"/>
</dbReference>
<evidence type="ECO:0000256" key="1">
    <source>
        <dbReference type="SAM" id="SignalP"/>
    </source>
</evidence>
<evidence type="ECO:0008006" key="4">
    <source>
        <dbReference type="Google" id="ProtNLM"/>
    </source>
</evidence>
<evidence type="ECO:0000313" key="3">
    <source>
        <dbReference type="Proteomes" id="UP001362999"/>
    </source>
</evidence>